<dbReference type="InterPro" id="IPR008391">
    <property type="entry name" value="AXE1_dom"/>
</dbReference>
<comment type="caution">
    <text evidence="3">The sequence shown here is derived from an EMBL/GenBank/DDBJ whole genome shotgun (WGS) entry which is preliminary data.</text>
</comment>
<organism evidence="3 4">
    <name type="scientific">Pseudonocardia cypriaca</name>
    <dbReference type="NCBI Taxonomy" id="882449"/>
    <lineage>
        <taxon>Bacteria</taxon>
        <taxon>Bacillati</taxon>
        <taxon>Actinomycetota</taxon>
        <taxon>Actinomycetes</taxon>
        <taxon>Pseudonocardiales</taxon>
        <taxon>Pseudonocardiaceae</taxon>
        <taxon>Pseudonocardia</taxon>
    </lineage>
</organism>
<sequence>MTELDEYSFDEYWDAVDAELAALPARPVLERVPRRSTADFTGYEVRLTSIGPYRIFGYLSVPTGEGPFPALLTTPRYGSVNNPPHYNDRLRYVTLTIAHRGQRTADEPYAAAYPGLLTDGIADAARYVYRGIVADCLRAAEYLSGLPDVDPSRVAVVGDDLALLTAARRPVFSALQLTGVLLHRGGEQADADYPAAEFGDHLRACPGDADAVRRTLAFFDAERHAPAVTAAARVEVPGAASPLSALAERLGAERYVLTHHGQADSDAADAWLAGRLGAPAMSRFSRAAG</sequence>
<dbReference type="PANTHER" id="PTHR40111">
    <property type="entry name" value="CEPHALOSPORIN-C DEACETYLASE"/>
    <property type="match status" value="1"/>
</dbReference>
<dbReference type="GO" id="GO:0005976">
    <property type="term" value="P:polysaccharide metabolic process"/>
    <property type="evidence" value="ECO:0007669"/>
    <property type="project" value="TreeGrafter"/>
</dbReference>
<evidence type="ECO:0000256" key="1">
    <source>
        <dbReference type="PIRSR" id="PIRSR639069-2"/>
    </source>
</evidence>
<dbReference type="InterPro" id="IPR039069">
    <property type="entry name" value="CE7"/>
</dbReference>
<name>A0A543FVC7_9PSEU</name>
<dbReference type="EMBL" id="VFPH01000002">
    <property type="protein sequence ID" value="TQM37795.1"/>
    <property type="molecule type" value="Genomic_DNA"/>
</dbReference>
<dbReference type="Proteomes" id="UP000319818">
    <property type="component" value="Unassembled WGS sequence"/>
</dbReference>
<dbReference type="Gene3D" id="3.40.50.1820">
    <property type="entry name" value="alpha/beta hydrolase"/>
    <property type="match status" value="1"/>
</dbReference>
<feature type="domain" description="Acetyl xylan esterase" evidence="2">
    <location>
        <begin position="7"/>
        <end position="233"/>
    </location>
</feature>
<dbReference type="InterPro" id="IPR029058">
    <property type="entry name" value="AB_hydrolase_fold"/>
</dbReference>
<evidence type="ECO:0000313" key="4">
    <source>
        <dbReference type="Proteomes" id="UP000319818"/>
    </source>
</evidence>
<feature type="binding site" evidence="1">
    <location>
        <position position="77"/>
    </location>
    <ligand>
        <name>substrate</name>
    </ligand>
</feature>
<dbReference type="GO" id="GO:0052689">
    <property type="term" value="F:carboxylic ester hydrolase activity"/>
    <property type="evidence" value="ECO:0007669"/>
    <property type="project" value="TreeGrafter"/>
</dbReference>
<dbReference type="PANTHER" id="PTHR40111:SF1">
    <property type="entry name" value="CEPHALOSPORIN-C DEACETYLASE"/>
    <property type="match status" value="1"/>
</dbReference>
<proteinExistence type="predicted"/>
<reference evidence="3 4" key="1">
    <citation type="submission" date="2019-06" db="EMBL/GenBank/DDBJ databases">
        <title>Sequencing the genomes of 1000 actinobacteria strains.</title>
        <authorList>
            <person name="Klenk H.-P."/>
        </authorList>
    </citation>
    <scope>NUCLEOTIDE SEQUENCE [LARGE SCALE GENOMIC DNA]</scope>
    <source>
        <strain evidence="3 4">DSM 45511</strain>
    </source>
</reference>
<dbReference type="SUPFAM" id="SSF53474">
    <property type="entry name" value="alpha/beta-Hydrolases"/>
    <property type="match status" value="1"/>
</dbReference>
<gene>
    <name evidence="3" type="ORF">FB388_5014</name>
</gene>
<dbReference type="RefSeq" id="WP_170225817.1">
    <property type="nucleotide sequence ID" value="NZ_VFPH01000002.1"/>
</dbReference>
<dbReference type="Pfam" id="PF05448">
    <property type="entry name" value="AXE1"/>
    <property type="match status" value="1"/>
</dbReference>
<accession>A0A543FVC7</accession>
<protein>
    <submittedName>
        <fullName evidence="3">Cephalosporin-C deacetylase-like acetyl esterase</fullName>
    </submittedName>
</protein>
<keyword evidence="4" id="KW-1185">Reference proteome</keyword>
<dbReference type="AlphaFoldDB" id="A0A543FVC7"/>
<evidence type="ECO:0000313" key="3">
    <source>
        <dbReference type="EMBL" id="TQM37795.1"/>
    </source>
</evidence>
<evidence type="ECO:0000259" key="2">
    <source>
        <dbReference type="Pfam" id="PF05448"/>
    </source>
</evidence>